<dbReference type="PANTHER" id="PTHR34153:SF2">
    <property type="entry name" value="SI:CH211-262H13.3-RELATED"/>
    <property type="match status" value="1"/>
</dbReference>
<feature type="compositionally biased region" description="Low complexity" evidence="1">
    <location>
        <begin position="186"/>
        <end position="216"/>
    </location>
</feature>
<evidence type="ECO:0000313" key="3">
    <source>
        <dbReference type="Proteomes" id="UP000261420"/>
    </source>
</evidence>
<dbReference type="STRING" id="41447.ENSSDUP00000024492"/>
<dbReference type="AlphaFoldDB" id="A0A3B4V1P9"/>
<protein>
    <recommendedName>
        <fullName evidence="4">DUF4806 domain-containing protein</fullName>
    </recommendedName>
</protein>
<reference evidence="2" key="2">
    <citation type="submission" date="2025-09" db="UniProtKB">
        <authorList>
            <consortium name="Ensembl"/>
        </authorList>
    </citation>
    <scope>IDENTIFICATION</scope>
</reference>
<dbReference type="Proteomes" id="UP000261420">
    <property type="component" value="Unplaced"/>
</dbReference>
<dbReference type="GeneTree" id="ENSGT01000000216007"/>
<reference evidence="2" key="1">
    <citation type="submission" date="2025-08" db="UniProtKB">
        <authorList>
            <consortium name="Ensembl"/>
        </authorList>
    </citation>
    <scope>IDENTIFICATION</scope>
</reference>
<name>A0A3B4V1P9_SERDU</name>
<organism evidence="2 3">
    <name type="scientific">Seriola dumerili</name>
    <name type="common">Greater amberjack</name>
    <name type="synonym">Caranx dumerili</name>
    <dbReference type="NCBI Taxonomy" id="41447"/>
    <lineage>
        <taxon>Eukaryota</taxon>
        <taxon>Metazoa</taxon>
        <taxon>Chordata</taxon>
        <taxon>Craniata</taxon>
        <taxon>Vertebrata</taxon>
        <taxon>Euteleostomi</taxon>
        <taxon>Actinopterygii</taxon>
        <taxon>Neopterygii</taxon>
        <taxon>Teleostei</taxon>
        <taxon>Neoteleostei</taxon>
        <taxon>Acanthomorphata</taxon>
        <taxon>Carangaria</taxon>
        <taxon>Carangiformes</taxon>
        <taxon>Carangidae</taxon>
        <taxon>Seriola</taxon>
    </lineage>
</organism>
<feature type="compositionally biased region" description="Acidic residues" evidence="1">
    <location>
        <begin position="115"/>
        <end position="127"/>
    </location>
</feature>
<evidence type="ECO:0000313" key="2">
    <source>
        <dbReference type="Ensembl" id="ENSSDUP00000024492.1"/>
    </source>
</evidence>
<sequence>MALFSVVEFRDEESREGKTLVDIIPSCWFTDEDKTDCFWPSGLCLNITKAVKQQLQPDASWSTYSVRVIGNSDTYGDARRKLKRAEVTSDLQTDNEQPKKRQRRQSKKAQVFSSSEEEADTCDEDEVPPSPPPEFGSHAAVGYKPTITSRVSDSSTTPSVRSPSATPSVRSPSATPSVREPSVTLSIRSPSVTRSVRSPSATPSVQSTSASSSLSSHSDIEGAMFVKLLTLLEEVKDTQRVHGKMLNTLLKQKAAVLPLGPPEGAVFPLTMIQDVQAMNEKLCDSEFMSGVIAMVGEIGGTSLDDATRRMMAFLMSHELAIQYSLFGRHGKNNFRELHLFDVVYGALKRNALTQGITQKDAEKALSKWFTGARDRGGNRTVRAQRELKKQLEGGVRQGQEQSQ</sequence>
<accession>A0A3B4V1P9</accession>
<keyword evidence="3" id="KW-1185">Reference proteome</keyword>
<dbReference type="Ensembl" id="ENSSDUT00000024950.1">
    <property type="protein sequence ID" value="ENSSDUP00000024492.1"/>
    <property type="gene ID" value="ENSSDUG00000017792.1"/>
</dbReference>
<dbReference type="OMA" id="HELAIQY"/>
<feature type="compositionally biased region" description="Polar residues" evidence="1">
    <location>
        <begin position="146"/>
        <end position="176"/>
    </location>
</feature>
<feature type="region of interest" description="Disordered" evidence="1">
    <location>
        <begin position="80"/>
        <end position="216"/>
    </location>
</feature>
<proteinExistence type="predicted"/>
<dbReference type="PANTHER" id="PTHR34153">
    <property type="entry name" value="SI:CH211-262H13.3-RELATED-RELATED"/>
    <property type="match status" value="1"/>
</dbReference>
<evidence type="ECO:0000256" key="1">
    <source>
        <dbReference type="SAM" id="MobiDB-lite"/>
    </source>
</evidence>
<evidence type="ECO:0008006" key="4">
    <source>
        <dbReference type="Google" id="ProtNLM"/>
    </source>
</evidence>